<keyword evidence="2" id="KW-0812">Transmembrane</keyword>
<dbReference type="PANTHER" id="PTHR23064">
    <property type="entry name" value="TROPONIN"/>
    <property type="match status" value="1"/>
</dbReference>
<dbReference type="InterPro" id="IPR011992">
    <property type="entry name" value="EF-hand-dom_pair"/>
</dbReference>
<dbReference type="InterPro" id="IPR018247">
    <property type="entry name" value="EF_Hand_1_Ca_BS"/>
</dbReference>
<evidence type="ECO:0000256" key="1">
    <source>
        <dbReference type="ARBA" id="ARBA00022837"/>
    </source>
</evidence>
<keyword evidence="5" id="KW-1185">Reference proteome</keyword>
<keyword evidence="2" id="KW-1133">Transmembrane helix</keyword>
<proteinExistence type="predicted"/>
<accession>A0A5J4YRW1</accession>
<evidence type="ECO:0000256" key="2">
    <source>
        <dbReference type="SAM" id="Phobius"/>
    </source>
</evidence>
<keyword evidence="2" id="KW-0472">Membrane</keyword>
<name>A0A5J4YRW1_PORPP</name>
<dbReference type="SMART" id="SM00054">
    <property type="entry name" value="EFh"/>
    <property type="match status" value="3"/>
</dbReference>
<feature type="domain" description="EF-hand" evidence="3">
    <location>
        <begin position="265"/>
        <end position="300"/>
    </location>
</feature>
<gene>
    <name evidence="4" type="ORF">FVE85_8612</name>
</gene>
<dbReference type="OrthoDB" id="26525at2759"/>
<sequence length="308" mass="34670">MAGRHHIHGGLSDGAIVGASVGLFVAGAVFGVVTERKRLWDFSKKYESRLLLAWRKLMNWARGRADDSSLLAELPDTFVGRPKLDVRVALALRQRFVRMRADPTYTPVIKSINTLLMKLPKLRDGFDRCREVFDRIDKDHSGTVDVDELIAGAHQLGYRADDALFREIFEESSYGSSDTLGFGEFLVALALMHVLHPRDELSSDIPTKVKRTFEIMVDAYFYFDVSGDGYLQKDEVLDGMIDPEDRKNDRKGSFKGTIGISEESSSMGSLMKIFHDMDCDNSGVVTFNEFFAAIESWVGLFDDEEEDT</sequence>
<dbReference type="CDD" id="cd00051">
    <property type="entry name" value="EFh"/>
    <property type="match status" value="1"/>
</dbReference>
<dbReference type="EMBL" id="VRMN01000007">
    <property type="protein sequence ID" value="KAA8493167.1"/>
    <property type="molecule type" value="Genomic_DNA"/>
</dbReference>
<feature type="transmembrane region" description="Helical" evidence="2">
    <location>
        <begin position="15"/>
        <end position="34"/>
    </location>
</feature>
<dbReference type="AlphaFoldDB" id="A0A5J4YRW1"/>
<evidence type="ECO:0000313" key="4">
    <source>
        <dbReference type="EMBL" id="KAA8493167.1"/>
    </source>
</evidence>
<dbReference type="GO" id="GO:0005509">
    <property type="term" value="F:calcium ion binding"/>
    <property type="evidence" value="ECO:0007669"/>
    <property type="project" value="InterPro"/>
</dbReference>
<organism evidence="4 5">
    <name type="scientific">Porphyridium purpureum</name>
    <name type="common">Red alga</name>
    <name type="synonym">Porphyridium cruentum</name>
    <dbReference type="NCBI Taxonomy" id="35688"/>
    <lineage>
        <taxon>Eukaryota</taxon>
        <taxon>Rhodophyta</taxon>
        <taxon>Bangiophyceae</taxon>
        <taxon>Porphyridiales</taxon>
        <taxon>Porphyridiaceae</taxon>
        <taxon>Porphyridium</taxon>
    </lineage>
</organism>
<reference evidence="5" key="1">
    <citation type="journal article" date="2019" name="Nat. Commun.">
        <title>Expansion of phycobilisome linker gene families in mesophilic red algae.</title>
        <authorList>
            <person name="Lee J."/>
            <person name="Kim D."/>
            <person name="Bhattacharya D."/>
            <person name="Yoon H.S."/>
        </authorList>
    </citation>
    <scope>NUCLEOTIDE SEQUENCE [LARGE SCALE GENOMIC DNA]</scope>
    <source>
        <strain evidence="5">CCMP 1328</strain>
    </source>
</reference>
<evidence type="ECO:0000313" key="5">
    <source>
        <dbReference type="Proteomes" id="UP000324585"/>
    </source>
</evidence>
<dbReference type="PROSITE" id="PS50222">
    <property type="entry name" value="EF_HAND_2"/>
    <property type="match status" value="2"/>
</dbReference>
<dbReference type="InterPro" id="IPR052591">
    <property type="entry name" value="CML21-like"/>
</dbReference>
<protein>
    <submittedName>
        <fullName evidence="4">Putative calcium-binding protein CML21</fullName>
    </submittedName>
</protein>
<dbReference type="InterPro" id="IPR002048">
    <property type="entry name" value="EF_hand_dom"/>
</dbReference>
<keyword evidence="1" id="KW-0106">Calcium</keyword>
<dbReference type="Gene3D" id="1.10.238.10">
    <property type="entry name" value="EF-hand"/>
    <property type="match status" value="1"/>
</dbReference>
<evidence type="ECO:0000259" key="3">
    <source>
        <dbReference type="PROSITE" id="PS50222"/>
    </source>
</evidence>
<comment type="caution">
    <text evidence="4">The sequence shown here is derived from an EMBL/GenBank/DDBJ whole genome shotgun (WGS) entry which is preliminary data.</text>
</comment>
<dbReference type="Pfam" id="PF13405">
    <property type="entry name" value="EF-hand_6"/>
    <property type="match status" value="1"/>
</dbReference>
<dbReference type="Proteomes" id="UP000324585">
    <property type="component" value="Unassembled WGS sequence"/>
</dbReference>
<feature type="domain" description="EF-hand" evidence="3">
    <location>
        <begin position="124"/>
        <end position="159"/>
    </location>
</feature>
<dbReference type="PROSITE" id="PS00018">
    <property type="entry name" value="EF_HAND_1"/>
    <property type="match status" value="3"/>
</dbReference>
<dbReference type="SUPFAM" id="SSF47473">
    <property type="entry name" value="EF-hand"/>
    <property type="match status" value="1"/>
</dbReference>
<dbReference type="Pfam" id="PF13499">
    <property type="entry name" value="EF-hand_7"/>
    <property type="match status" value="1"/>
</dbReference>